<proteinExistence type="predicted"/>
<evidence type="ECO:0008006" key="4">
    <source>
        <dbReference type="Google" id="ProtNLM"/>
    </source>
</evidence>
<protein>
    <recommendedName>
        <fullName evidence="4">MFS transporter</fullName>
    </recommendedName>
</protein>
<sequence length="86" mass="9182">MTTEAVPLLLPYFQGVQHFGYFPAIVSNLGLGTRFVAAWAVVAPGMTVAAAIAEPNSTARTRGDRDVNDPRAGKERFDTSRTIAAC</sequence>
<keyword evidence="3" id="KW-1185">Reference proteome</keyword>
<feature type="region of interest" description="Disordered" evidence="1">
    <location>
        <begin position="59"/>
        <end position="86"/>
    </location>
</feature>
<organism evidence="2 3">
    <name type="scientific">Actinocorallia longicatena</name>
    <dbReference type="NCBI Taxonomy" id="111803"/>
    <lineage>
        <taxon>Bacteria</taxon>
        <taxon>Bacillati</taxon>
        <taxon>Actinomycetota</taxon>
        <taxon>Actinomycetes</taxon>
        <taxon>Streptosporangiales</taxon>
        <taxon>Thermomonosporaceae</taxon>
        <taxon>Actinocorallia</taxon>
    </lineage>
</organism>
<evidence type="ECO:0000256" key="1">
    <source>
        <dbReference type="SAM" id="MobiDB-lite"/>
    </source>
</evidence>
<name>A0ABP6QES8_9ACTN</name>
<gene>
    <name evidence="2" type="ORF">GCM10010468_31410</name>
</gene>
<evidence type="ECO:0000313" key="3">
    <source>
        <dbReference type="Proteomes" id="UP001501237"/>
    </source>
</evidence>
<dbReference type="EMBL" id="BAAAUV010000007">
    <property type="protein sequence ID" value="GAA3212200.1"/>
    <property type="molecule type" value="Genomic_DNA"/>
</dbReference>
<accession>A0ABP6QES8</accession>
<evidence type="ECO:0000313" key="2">
    <source>
        <dbReference type="EMBL" id="GAA3212200.1"/>
    </source>
</evidence>
<reference evidence="3" key="1">
    <citation type="journal article" date="2019" name="Int. J. Syst. Evol. Microbiol.">
        <title>The Global Catalogue of Microorganisms (GCM) 10K type strain sequencing project: providing services to taxonomists for standard genome sequencing and annotation.</title>
        <authorList>
            <consortium name="The Broad Institute Genomics Platform"/>
            <consortium name="The Broad Institute Genome Sequencing Center for Infectious Disease"/>
            <person name="Wu L."/>
            <person name="Ma J."/>
        </authorList>
    </citation>
    <scope>NUCLEOTIDE SEQUENCE [LARGE SCALE GENOMIC DNA]</scope>
    <source>
        <strain evidence="3">JCM 9377</strain>
    </source>
</reference>
<dbReference type="Proteomes" id="UP001501237">
    <property type="component" value="Unassembled WGS sequence"/>
</dbReference>
<feature type="compositionally biased region" description="Basic and acidic residues" evidence="1">
    <location>
        <begin position="61"/>
        <end position="79"/>
    </location>
</feature>
<comment type="caution">
    <text evidence="2">The sequence shown here is derived from an EMBL/GenBank/DDBJ whole genome shotgun (WGS) entry which is preliminary data.</text>
</comment>